<evidence type="ECO:0000313" key="3">
    <source>
        <dbReference type="Proteomes" id="UP000199455"/>
    </source>
</evidence>
<feature type="transmembrane region" description="Helical" evidence="1">
    <location>
        <begin position="162"/>
        <end position="184"/>
    </location>
</feature>
<feature type="transmembrane region" description="Helical" evidence="1">
    <location>
        <begin position="93"/>
        <end position="115"/>
    </location>
</feature>
<keyword evidence="1" id="KW-1133">Transmembrane helix</keyword>
<keyword evidence="2" id="KW-0808">Transferase</keyword>
<dbReference type="Proteomes" id="UP000199455">
    <property type="component" value="Unassembled WGS sequence"/>
</dbReference>
<feature type="transmembrane region" description="Helical" evidence="1">
    <location>
        <begin position="136"/>
        <end position="156"/>
    </location>
</feature>
<feature type="transmembrane region" description="Helical" evidence="1">
    <location>
        <begin position="307"/>
        <end position="331"/>
    </location>
</feature>
<dbReference type="AlphaFoldDB" id="A0A1G7C8J6"/>
<dbReference type="STRING" id="390242.SAMN04488024_11835"/>
<dbReference type="EMBL" id="FMZH01000018">
    <property type="protein sequence ID" value="SDE35702.1"/>
    <property type="molecule type" value="Genomic_DNA"/>
</dbReference>
<organism evidence="2 3">
    <name type="scientific">Pedobacter soli</name>
    <dbReference type="NCBI Taxonomy" id="390242"/>
    <lineage>
        <taxon>Bacteria</taxon>
        <taxon>Pseudomonadati</taxon>
        <taxon>Bacteroidota</taxon>
        <taxon>Sphingobacteriia</taxon>
        <taxon>Sphingobacteriales</taxon>
        <taxon>Sphingobacteriaceae</taxon>
        <taxon>Pedobacter</taxon>
    </lineage>
</organism>
<feature type="transmembrane region" description="Helical" evidence="1">
    <location>
        <begin position="343"/>
        <end position="361"/>
    </location>
</feature>
<protein>
    <submittedName>
        <fullName evidence="2">Predicted acyltransferase</fullName>
    </submittedName>
</protein>
<feature type="transmembrane region" description="Helical" evidence="1">
    <location>
        <begin position="191"/>
        <end position="208"/>
    </location>
</feature>
<evidence type="ECO:0000256" key="1">
    <source>
        <dbReference type="SAM" id="Phobius"/>
    </source>
</evidence>
<name>A0A1G7C8J6_9SPHI</name>
<feature type="transmembrane region" description="Helical" evidence="1">
    <location>
        <begin position="280"/>
        <end position="301"/>
    </location>
</feature>
<sequence>MDQPTSNLPPATVKSADKPKRLLSLDALRGFDMFWIVSGEGIFHGLANGIKEDHALIQDPHNWTIATNPNLSLFERILVGISNQLHHSPWNGFTFYDLIFPLFIFISGVSMPFSYQKYFTEKETGNASTGKIYYALIKRTLILILLGAVVNGMLQWKGYEHTRFASVLGRIGLATFFAALIYLNTSLKKQIIWFVSILAGYFLLMKYIPVPGFGSGIFTPEGNLSAYLDRLLLPGKLHRTIYDPEGLLSTIPAVCSALLGIFTGKFMQDKTICPNPTKKVGYLILSGIVLLLIALAGSFFFPINKIMWTSTFVLFAGGWSILLFALFYYLIDVLSYQKWCMPMVWIGTNSILIYVCAHGLFNFESTSSFLFGGIVRIIPTAWQQAGLWTGVLIIQLFGLKFLFDKKWFLKI</sequence>
<reference evidence="3" key="1">
    <citation type="submission" date="2016-10" db="EMBL/GenBank/DDBJ databases">
        <authorList>
            <person name="Varghese N."/>
            <person name="Submissions S."/>
        </authorList>
    </citation>
    <scope>NUCLEOTIDE SEQUENCE [LARGE SCALE GENOMIC DNA]</scope>
    <source>
        <strain evidence="3">DSM 18609</strain>
    </source>
</reference>
<keyword evidence="2" id="KW-0012">Acyltransferase</keyword>
<dbReference type="GO" id="GO:0016746">
    <property type="term" value="F:acyltransferase activity"/>
    <property type="evidence" value="ECO:0007669"/>
    <property type="project" value="UniProtKB-KW"/>
</dbReference>
<dbReference type="PANTHER" id="PTHR31061:SF24">
    <property type="entry name" value="LD22376P"/>
    <property type="match status" value="1"/>
</dbReference>
<proteinExistence type="predicted"/>
<feature type="transmembrane region" description="Helical" evidence="1">
    <location>
        <begin position="247"/>
        <end position="268"/>
    </location>
</feature>
<keyword evidence="3" id="KW-1185">Reference proteome</keyword>
<keyword evidence="1" id="KW-0472">Membrane</keyword>
<gene>
    <name evidence="2" type="ORF">SAMN04488024_11835</name>
</gene>
<evidence type="ECO:0000313" key="2">
    <source>
        <dbReference type="EMBL" id="SDE35702.1"/>
    </source>
</evidence>
<dbReference type="PANTHER" id="PTHR31061">
    <property type="entry name" value="LD22376P"/>
    <property type="match status" value="1"/>
</dbReference>
<accession>A0A1G7C8J6</accession>
<feature type="transmembrane region" description="Helical" evidence="1">
    <location>
        <begin position="381"/>
        <end position="403"/>
    </location>
</feature>
<dbReference type="RefSeq" id="WP_090772968.1">
    <property type="nucleotide sequence ID" value="NZ_FMZH01000018.1"/>
</dbReference>
<keyword evidence="1" id="KW-0812">Transmembrane</keyword>